<evidence type="ECO:0000259" key="5">
    <source>
        <dbReference type="PROSITE" id="PS50234"/>
    </source>
</evidence>
<dbReference type="SMART" id="SM00327">
    <property type="entry name" value="VWA"/>
    <property type="match status" value="1"/>
</dbReference>
<evidence type="ECO:0000313" key="8">
    <source>
        <dbReference type="Proteomes" id="UP001140091"/>
    </source>
</evidence>
<comment type="caution">
    <text evidence="7">The sequence shown here is derived from an EMBL/GenBank/DDBJ whole genome shotgun (WGS) entry which is preliminary data.</text>
</comment>
<feature type="domain" description="VWFA" evidence="5">
    <location>
        <begin position="393"/>
        <end position="596"/>
    </location>
</feature>
<dbReference type="Pfam" id="PF01734">
    <property type="entry name" value="Patatin"/>
    <property type="match status" value="1"/>
</dbReference>
<dbReference type="PROSITE" id="PS51635">
    <property type="entry name" value="PNPLA"/>
    <property type="match status" value="1"/>
</dbReference>
<dbReference type="InterPro" id="IPR036465">
    <property type="entry name" value="vWFA_dom_sf"/>
</dbReference>
<dbReference type="GO" id="GO:0019369">
    <property type="term" value="P:arachidonate metabolic process"/>
    <property type="evidence" value="ECO:0007669"/>
    <property type="project" value="TreeGrafter"/>
</dbReference>
<dbReference type="InterPro" id="IPR002035">
    <property type="entry name" value="VWF_A"/>
</dbReference>
<evidence type="ECO:0000256" key="3">
    <source>
        <dbReference type="ARBA" id="ARBA00023098"/>
    </source>
</evidence>
<dbReference type="Gene3D" id="3.40.50.410">
    <property type="entry name" value="von Willebrand factor, type A domain"/>
    <property type="match status" value="1"/>
</dbReference>
<dbReference type="GO" id="GO:0016020">
    <property type="term" value="C:membrane"/>
    <property type="evidence" value="ECO:0007669"/>
    <property type="project" value="TreeGrafter"/>
</dbReference>
<reference evidence="7" key="1">
    <citation type="submission" date="2022-06" db="EMBL/GenBank/DDBJ databases">
        <title>Genome Sequence of Candolleomyces eurysporus.</title>
        <authorList>
            <person name="Buettner E."/>
        </authorList>
    </citation>
    <scope>NUCLEOTIDE SEQUENCE</scope>
    <source>
        <strain evidence="7">VTCC 930004</strain>
    </source>
</reference>
<dbReference type="AlphaFoldDB" id="A0A9W8JCA9"/>
<feature type="non-terminal residue" evidence="7">
    <location>
        <position position="1"/>
    </location>
</feature>
<feature type="active site" description="Nucleophile" evidence="4">
    <location>
        <position position="68"/>
    </location>
</feature>
<feature type="short sequence motif" description="GXGXXG" evidence="4">
    <location>
        <begin position="24"/>
        <end position="29"/>
    </location>
</feature>
<dbReference type="SUPFAM" id="SSF53300">
    <property type="entry name" value="vWA-like"/>
    <property type="match status" value="1"/>
</dbReference>
<keyword evidence="3 4" id="KW-0443">Lipid metabolism</keyword>
<sequence length="615" mass="67796">MPPKAQKLDASSPDGKLRALSLDGGGFRGLGMLYVLDAVTKAANARNRKPTDPQLKPHEIFDIIVGSSTGGLVAVLVGRLGLDCEKAIAEYKNLATALFGTSRPEFMKTLLANKQFDAATVARYDAAVAKLAGSAQDFYTDPATNAKTAVSVLQSGLAVPPLVPSFENSPYGSWKVHDVIRATTAATRYLPAYAPPSGPAGKEFRDAAYAGQTINPTITGKKYWDQNLGVLVNIGQRFSAVQLPDKATLTKADAKKFNDTFLNGAPEDSKVKTEETVLLYLKQIQTSQKAFENVKKEQSLQPAGVLQRLDPPLAPNDLGILELVDIFYEDEIKKEVQSWISSNQAQIDEIATKLVNQTKSEEDPDPNPNVLPYNPALDVQKPKEMLKYLNTYHVIFVIDDSTSMIMTDGYTAWDDNRWRQAQGSIGPIADFTFSNNVTSVDMGFMHYRRNNPFRGIQDSKNVLRVFQQARPPQDLGRIQRTPTGAVLKFFIDEAMKELNSKINNPEEYKKIRPTDIIVLTDGEADDDPKAVMGAARKEMDKNKHNHNYIGIQFVQIGNSSTTKLKLADMTKGEYGDMADLVPSDGTDLTPEKLTRIMLGGIHPTVRKKLRAEDIQ</sequence>
<dbReference type="Proteomes" id="UP001140091">
    <property type="component" value="Unassembled WGS sequence"/>
</dbReference>
<evidence type="ECO:0000256" key="2">
    <source>
        <dbReference type="ARBA" id="ARBA00022963"/>
    </source>
</evidence>
<organism evidence="7 8">
    <name type="scientific">Candolleomyces eurysporus</name>
    <dbReference type="NCBI Taxonomy" id="2828524"/>
    <lineage>
        <taxon>Eukaryota</taxon>
        <taxon>Fungi</taxon>
        <taxon>Dikarya</taxon>
        <taxon>Basidiomycota</taxon>
        <taxon>Agaricomycotina</taxon>
        <taxon>Agaricomycetes</taxon>
        <taxon>Agaricomycetidae</taxon>
        <taxon>Agaricales</taxon>
        <taxon>Agaricineae</taxon>
        <taxon>Psathyrellaceae</taxon>
        <taxon>Candolleomyces</taxon>
    </lineage>
</organism>
<accession>A0A9W8JCA9</accession>
<comment type="caution">
    <text evidence="4">Lacks conserved residue(s) required for the propagation of feature annotation.</text>
</comment>
<dbReference type="OrthoDB" id="2142040at2759"/>
<evidence type="ECO:0000313" key="7">
    <source>
        <dbReference type="EMBL" id="KAJ2933206.1"/>
    </source>
</evidence>
<evidence type="ECO:0000259" key="6">
    <source>
        <dbReference type="PROSITE" id="PS51635"/>
    </source>
</evidence>
<evidence type="ECO:0000256" key="1">
    <source>
        <dbReference type="ARBA" id="ARBA00022801"/>
    </source>
</evidence>
<evidence type="ECO:0008006" key="9">
    <source>
        <dbReference type="Google" id="ProtNLM"/>
    </source>
</evidence>
<dbReference type="GO" id="GO:0047499">
    <property type="term" value="F:calcium-independent phospholipase A2 activity"/>
    <property type="evidence" value="ECO:0007669"/>
    <property type="project" value="TreeGrafter"/>
</dbReference>
<proteinExistence type="predicted"/>
<keyword evidence="1 4" id="KW-0378">Hydrolase</keyword>
<feature type="domain" description="PNPLA" evidence="6">
    <location>
        <begin position="20"/>
        <end position="221"/>
    </location>
</feature>
<gene>
    <name evidence="7" type="ORF">H1R20_g3914</name>
</gene>
<dbReference type="InterPro" id="IPR002641">
    <property type="entry name" value="PNPLA_dom"/>
</dbReference>
<dbReference type="PROSITE" id="PS50234">
    <property type="entry name" value="VWFA"/>
    <property type="match status" value="1"/>
</dbReference>
<dbReference type="Gene3D" id="3.40.1090.10">
    <property type="entry name" value="Cytosolic phospholipase A2 catalytic domain"/>
    <property type="match status" value="1"/>
</dbReference>
<keyword evidence="2 4" id="KW-0442">Lipid degradation</keyword>
<keyword evidence="8" id="KW-1185">Reference proteome</keyword>
<name>A0A9W8JCA9_9AGAR</name>
<dbReference type="PANTHER" id="PTHR24185:SF1">
    <property type="entry name" value="CALCIUM-INDEPENDENT PHOSPHOLIPASE A2-GAMMA"/>
    <property type="match status" value="1"/>
</dbReference>
<dbReference type="PANTHER" id="PTHR24185">
    <property type="entry name" value="CALCIUM-INDEPENDENT PHOSPHOLIPASE A2-GAMMA"/>
    <property type="match status" value="1"/>
</dbReference>
<evidence type="ECO:0000256" key="4">
    <source>
        <dbReference type="PROSITE-ProRule" id="PRU01161"/>
    </source>
</evidence>
<dbReference type="GO" id="GO:0046486">
    <property type="term" value="P:glycerolipid metabolic process"/>
    <property type="evidence" value="ECO:0007669"/>
    <property type="project" value="UniProtKB-ARBA"/>
</dbReference>
<dbReference type="GO" id="GO:0016042">
    <property type="term" value="P:lipid catabolic process"/>
    <property type="evidence" value="ECO:0007669"/>
    <property type="project" value="UniProtKB-UniRule"/>
</dbReference>
<dbReference type="EMBL" id="JANBPK010000749">
    <property type="protein sequence ID" value="KAJ2933206.1"/>
    <property type="molecule type" value="Genomic_DNA"/>
</dbReference>
<feature type="active site" description="Proton acceptor" evidence="4">
    <location>
        <position position="206"/>
    </location>
</feature>
<feature type="short sequence motif" description="GXSXG" evidence="4">
    <location>
        <begin position="66"/>
        <end position="70"/>
    </location>
</feature>
<dbReference type="SUPFAM" id="SSF52151">
    <property type="entry name" value="FabD/lysophospholipase-like"/>
    <property type="match status" value="1"/>
</dbReference>
<dbReference type="InterPro" id="IPR016035">
    <property type="entry name" value="Acyl_Trfase/lysoPLipase"/>
</dbReference>
<protein>
    <recommendedName>
        <fullName evidence="9">PNPLA domain-containing protein</fullName>
    </recommendedName>
</protein>